<dbReference type="Proteomes" id="UP000808215">
    <property type="component" value="Unassembled WGS sequence"/>
</dbReference>
<gene>
    <name evidence="1" type="ORF">I5589_21285</name>
</gene>
<comment type="caution">
    <text evidence="1">The sequence shown here is derived from an EMBL/GenBank/DDBJ whole genome shotgun (WGS) entry which is preliminary data.</text>
</comment>
<reference evidence="1 2" key="1">
    <citation type="submission" date="2020-11" db="EMBL/GenBank/DDBJ databases">
        <title>Enhanced detection system for hospital associated transmission using whole genome sequencing surveillance.</title>
        <authorList>
            <person name="Harrison L.H."/>
            <person name="Van Tyne D."/>
            <person name="Marsh J.W."/>
            <person name="Griffith M.P."/>
            <person name="Snyder D.J."/>
            <person name="Cooper V.S."/>
            <person name="Mustapha M."/>
        </authorList>
    </citation>
    <scope>NUCLEOTIDE SEQUENCE [LARGE SCALE GENOMIC DNA]</scope>
    <source>
        <strain evidence="1 2">BC00020</strain>
    </source>
</reference>
<evidence type="ECO:0000313" key="2">
    <source>
        <dbReference type="Proteomes" id="UP000808215"/>
    </source>
</evidence>
<dbReference type="InterPro" id="IPR025455">
    <property type="entry name" value="DUF4276"/>
</dbReference>
<name>A0ABS1AZP0_BURVI</name>
<accession>A0ABS1AZP0</accession>
<evidence type="ECO:0000313" key="1">
    <source>
        <dbReference type="EMBL" id="MBJ9689612.1"/>
    </source>
</evidence>
<dbReference type="RefSeq" id="WP_196480891.1">
    <property type="nucleotide sequence ID" value="NZ_CADFEW010000001.1"/>
</dbReference>
<proteinExistence type="predicted"/>
<protein>
    <submittedName>
        <fullName evidence="1">Cytoplasmic protein</fullName>
    </submittedName>
</protein>
<dbReference type="Pfam" id="PF14103">
    <property type="entry name" value="DUF4276"/>
    <property type="match status" value="1"/>
</dbReference>
<sequence>MKILLDDLMPRIFPGLRVQEHFQCIPHEGKTDLDRSIPRKLKAWREPNVRFVVVRDNDSANCITLKKRIKKLCQEAGRPDTLIRLVCQELEGWYVGDLHALEAAFPEYRINTPALRKKFSDPDSWQKPSVELRRLLPSFQKLSGARSMALTLRRDGNNSKSFCVFLDGIHEIVREMGYVYKAERDI</sequence>
<keyword evidence="2" id="KW-1185">Reference proteome</keyword>
<dbReference type="EMBL" id="JADVKH010000055">
    <property type="protein sequence ID" value="MBJ9689612.1"/>
    <property type="molecule type" value="Genomic_DNA"/>
</dbReference>
<organism evidence="1 2">
    <name type="scientific">Burkholderia vietnamiensis</name>
    <dbReference type="NCBI Taxonomy" id="60552"/>
    <lineage>
        <taxon>Bacteria</taxon>
        <taxon>Pseudomonadati</taxon>
        <taxon>Pseudomonadota</taxon>
        <taxon>Betaproteobacteria</taxon>
        <taxon>Burkholderiales</taxon>
        <taxon>Burkholderiaceae</taxon>
        <taxon>Burkholderia</taxon>
        <taxon>Burkholderia cepacia complex</taxon>
    </lineage>
</organism>